<dbReference type="Proteomes" id="UP000317650">
    <property type="component" value="Chromosome 11"/>
</dbReference>
<accession>A0A4S8J5K6</accession>
<proteinExistence type="predicted"/>
<keyword evidence="2" id="KW-1185">Reference proteome</keyword>
<reference evidence="1 2" key="1">
    <citation type="journal article" date="2019" name="Nat. Plants">
        <title>Genome sequencing of Musa balbisiana reveals subgenome evolution and function divergence in polyploid bananas.</title>
        <authorList>
            <person name="Yao X."/>
        </authorList>
    </citation>
    <scope>NUCLEOTIDE SEQUENCE [LARGE SCALE GENOMIC DNA]</scope>
    <source>
        <strain evidence="2">cv. DH-PKW</strain>
        <tissue evidence="1">Leaves</tissue>
    </source>
</reference>
<evidence type="ECO:0000313" key="2">
    <source>
        <dbReference type="Proteomes" id="UP000317650"/>
    </source>
</evidence>
<dbReference type="EMBL" id="PYDT01000007">
    <property type="protein sequence ID" value="THU56777.1"/>
    <property type="molecule type" value="Genomic_DNA"/>
</dbReference>
<comment type="caution">
    <text evidence="1">The sequence shown here is derived from an EMBL/GenBank/DDBJ whole genome shotgun (WGS) entry which is preliminary data.</text>
</comment>
<gene>
    <name evidence="1" type="ORF">C4D60_Mb11t20780</name>
</gene>
<name>A0A4S8J5K6_MUSBA</name>
<sequence length="127" mass="14663">MGGLMQEFDVHMLKEPLEKILEYTNYGPVFWVRFSISFVGFKREAVAIQIPYFLRVVRRRQKILLSDSFFRPSIEATKYQQAREKRIFTSSSQLPSLFPRSLGFPFRNNRAAVVALNPGPSFALSSP</sequence>
<evidence type="ECO:0000313" key="1">
    <source>
        <dbReference type="EMBL" id="THU56777.1"/>
    </source>
</evidence>
<dbReference type="AlphaFoldDB" id="A0A4S8J5K6"/>
<organism evidence="1 2">
    <name type="scientific">Musa balbisiana</name>
    <name type="common">Banana</name>
    <dbReference type="NCBI Taxonomy" id="52838"/>
    <lineage>
        <taxon>Eukaryota</taxon>
        <taxon>Viridiplantae</taxon>
        <taxon>Streptophyta</taxon>
        <taxon>Embryophyta</taxon>
        <taxon>Tracheophyta</taxon>
        <taxon>Spermatophyta</taxon>
        <taxon>Magnoliopsida</taxon>
        <taxon>Liliopsida</taxon>
        <taxon>Zingiberales</taxon>
        <taxon>Musaceae</taxon>
        <taxon>Musa</taxon>
    </lineage>
</organism>
<protein>
    <submittedName>
        <fullName evidence="1">Uncharacterized protein</fullName>
    </submittedName>
</protein>